<reference evidence="2 3" key="1">
    <citation type="journal article" date="2005" name="Proc. Natl. Acad. Sci. U.S.A.">
        <title>Complete genome sequence of the probiotic lactic acid bacterium Lactobacillus acidophilus NCFM.</title>
        <authorList>
            <person name="Altermann E."/>
            <person name="Russell W.M."/>
            <person name="Azcarate-Peril M.A."/>
            <person name="Barrangou R."/>
            <person name="Buck B.L."/>
            <person name="McAuliffe O."/>
            <person name="Souther N."/>
            <person name="Dobson A."/>
            <person name="Duong T."/>
            <person name="Callanan M."/>
            <person name="Lick S."/>
            <person name="Hamrick A."/>
            <person name="Cano R."/>
            <person name="Klaenhammer T.R."/>
        </authorList>
    </citation>
    <scope>NUCLEOTIDE SEQUENCE [LARGE SCALE GENOMIC DNA]</scope>
    <source>
        <strain evidence="3">ATCC 700396 / NCK56 / N2 / NCFM</strain>
    </source>
</reference>
<dbReference type="InterPro" id="IPR024968">
    <property type="entry name" value="SlpA_C_lactobacillus"/>
</dbReference>
<name>Q5FMF8_LACAC</name>
<proteinExistence type="predicted"/>
<dbReference type="Pfam" id="PF03217">
    <property type="entry name" value="SlpA"/>
    <property type="match status" value="2"/>
</dbReference>
<evidence type="ECO:0000313" key="2">
    <source>
        <dbReference type="EMBL" id="AAV42116.1"/>
    </source>
</evidence>
<dbReference type="KEGG" id="lac:LBA0221"/>
<dbReference type="EMBL" id="CP000033">
    <property type="protein sequence ID" value="AAV42116.1"/>
    <property type="molecule type" value="Genomic_DNA"/>
</dbReference>
<dbReference type="PATRIC" id="fig|272621.13.peg.211"/>
<evidence type="ECO:0000313" key="3">
    <source>
        <dbReference type="Proteomes" id="UP000006381"/>
    </source>
</evidence>
<keyword evidence="3" id="KW-1185">Reference proteome</keyword>
<organism evidence="3">
    <name type="scientific">Lactobacillus acidophilus (strain ATCC 700396 / NCK56 / N2 / NCFM)</name>
    <dbReference type="NCBI Taxonomy" id="272621"/>
    <lineage>
        <taxon>Bacteria</taxon>
        <taxon>Bacillati</taxon>
        <taxon>Bacillota</taxon>
        <taxon>Bacilli</taxon>
        <taxon>Lactobacillales</taxon>
        <taxon>Lactobacillaceae</taxon>
        <taxon>Lactobacillus</taxon>
    </lineage>
</organism>
<protein>
    <submittedName>
        <fullName evidence="2">Putative S-layer</fullName>
    </submittedName>
</protein>
<sequence>MGNGQYIKAKNVDGTGSIKAHVEVTPRSSGATPTDYSKPTLTLKSNAYPYNLNGERINNYLGFTYIKKGATLNYQGSERINGQNYYYIGDGAYIKNTTVGSTNNTNAAHNNTITLNKKTYAYTASGKKMSKYLGYTYINKGTTLNYYGTKKIKGKTFYYIGDHAYVNAANVGKVTNE</sequence>
<dbReference type="BioCyc" id="LACI272621:G1G49-215-MONOMER"/>
<gene>
    <name evidence="2" type="ordered locus">LBA0221</name>
</gene>
<dbReference type="OrthoDB" id="2329828at2"/>
<dbReference type="Proteomes" id="UP000006381">
    <property type="component" value="Chromosome"/>
</dbReference>
<dbReference type="HOGENOM" id="CLU_1523248_0_0_9"/>
<feature type="domain" description="S-layer protein C-terminal" evidence="1">
    <location>
        <begin position="41"/>
        <end position="95"/>
    </location>
</feature>
<feature type="domain" description="S-layer protein C-terminal" evidence="1">
    <location>
        <begin position="105"/>
        <end position="169"/>
    </location>
</feature>
<dbReference type="AlphaFoldDB" id="Q5FMF8"/>
<accession>Q5FMF8</accession>
<evidence type="ECO:0000259" key="1">
    <source>
        <dbReference type="Pfam" id="PF03217"/>
    </source>
</evidence>
<dbReference type="eggNOG" id="ENOG5032EHA">
    <property type="taxonomic scope" value="Bacteria"/>
</dbReference>
<dbReference type="STRING" id="272621.LBA0221"/>